<feature type="transmembrane region" description="Helical" evidence="1">
    <location>
        <begin position="138"/>
        <end position="158"/>
    </location>
</feature>
<evidence type="ECO:0000313" key="2">
    <source>
        <dbReference type="EMBL" id="UEL49068.1"/>
    </source>
</evidence>
<protein>
    <submittedName>
        <fullName evidence="2">Permease</fullName>
    </submittedName>
</protein>
<keyword evidence="1" id="KW-0812">Transmembrane</keyword>
<dbReference type="Proteomes" id="UP001198983">
    <property type="component" value="Chromosome"/>
</dbReference>
<organism evidence="2 3">
    <name type="scientific">Terrisporobacter hibernicus</name>
    <dbReference type="NCBI Taxonomy" id="2813371"/>
    <lineage>
        <taxon>Bacteria</taxon>
        <taxon>Bacillati</taxon>
        <taxon>Bacillota</taxon>
        <taxon>Clostridia</taxon>
        <taxon>Peptostreptococcales</taxon>
        <taxon>Peptostreptococcaceae</taxon>
        <taxon>Terrisporobacter</taxon>
    </lineage>
</organism>
<name>A0AAX2ZID7_9FIRM</name>
<dbReference type="AlphaFoldDB" id="A0AAX2ZID7"/>
<evidence type="ECO:0000256" key="1">
    <source>
        <dbReference type="SAM" id="Phobius"/>
    </source>
</evidence>
<feature type="transmembrane region" description="Helical" evidence="1">
    <location>
        <begin position="105"/>
        <end position="126"/>
    </location>
</feature>
<gene>
    <name evidence="2" type="ORF">JW646_06385</name>
</gene>
<accession>A0AAX2ZID7</accession>
<dbReference type="EMBL" id="CP081135">
    <property type="protein sequence ID" value="UEL49068.1"/>
    <property type="molecule type" value="Genomic_DNA"/>
</dbReference>
<sequence>MTTYILYALAAVMCFISYLKNKEKTKNALMKACKSMENIMPQFLSIIVIVGLMLAFVDTNTISNLIGNESGFLGVLFSAIVGSIVMVPTFVAFSTANTLLNSGAGYSQVSALVSTLTFVGIMTFTLESKYIGKKAAFYRNLFAFLFSFVVAFFMGVILG</sequence>
<proteinExistence type="predicted"/>
<dbReference type="KEGG" id="tem:JW646_06385"/>
<keyword evidence="1" id="KW-0472">Membrane</keyword>
<keyword evidence="1" id="KW-1133">Transmembrane helix</keyword>
<evidence type="ECO:0000313" key="3">
    <source>
        <dbReference type="Proteomes" id="UP001198983"/>
    </source>
</evidence>
<dbReference type="RefSeq" id="WP_228416963.1">
    <property type="nucleotide sequence ID" value="NZ_CP081135.1"/>
</dbReference>
<keyword evidence="3" id="KW-1185">Reference proteome</keyword>
<reference evidence="2 3" key="1">
    <citation type="journal article" date="2023" name="Int. J. Syst. Evol. Microbiol.">
        <title>Terrisporobacter hibernicus sp. nov., isolated from bovine faeces in Northern Ireland.</title>
        <authorList>
            <person name="Mitchell M."/>
            <person name="Nguyen S.V."/>
            <person name="Connor M."/>
            <person name="Fairley D.J."/>
            <person name="Donoghue O."/>
            <person name="Marshall H."/>
            <person name="Koolman L."/>
            <person name="McMullan G."/>
            <person name="Schaffer K.E."/>
            <person name="McGrath J.W."/>
            <person name="Fanning S."/>
        </authorList>
    </citation>
    <scope>NUCLEOTIDE SEQUENCE [LARGE SCALE GENOMIC DNA]</scope>
    <source>
        <strain evidence="2 3">MCA3</strain>
    </source>
</reference>
<feature type="transmembrane region" description="Helical" evidence="1">
    <location>
        <begin position="71"/>
        <end position="93"/>
    </location>
</feature>
<feature type="transmembrane region" description="Helical" evidence="1">
    <location>
        <begin position="39"/>
        <end position="59"/>
    </location>
</feature>